<sequence length="353" mass="38458">MKKLACVLALTGVFASVAAPDAAAWGRDGHRAIGAIADRLLKGSNAQKEIAQLLQPGESLASMASWADCVKGNYCGPQTPEMVEYVAANPRHSEYHYTNVPFQLDHYHEHGVGTSDVDIVQTLEQCIAVLQGKTDPALNPHKFTKRQALILLTHFAGDIHQPLHVGSAFVSKDGQFVVPKDRAEIDETLVFDSRGGNNLLLDNERLSALSAGVIPAGEPIVVKEGVPAALTKPFHSYWDSTTVDYAFRRIKTRTPEQFADVAVASRPQIKRAQGDVSTWPVQWVEDGLVSAKLAYKDVTPGKLTPQTSKKGETYYTFALEVPQNYPVPSSEIAKTQLIKGGYNLAAMLQAIWP</sequence>
<evidence type="ECO:0000256" key="6">
    <source>
        <dbReference type="ARBA" id="ARBA00023180"/>
    </source>
</evidence>
<dbReference type="SUPFAM" id="SSF48537">
    <property type="entry name" value="Phospholipase C/P1 nuclease"/>
    <property type="match status" value="1"/>
</dbReference>
<dbReference type="GO" id="GO:0016788">
    <property type="term" value="F:hydrolase activity, acting on ester bonds"/>
    <property type="evidence" value="ECO:0007669"/>
    <property type="project" value="InterPro"/>
</dbReference>
<dbReference type="RefSeq" id="WP_071360264.1">
    <property type="nucleotide sequence ID" value="NZ_JRYB01000001.1"/>
</dbReference>
<dbReference type="Pfam" id="PF02265">
    <property type="entry name" value="S1-P1_nuclease"/>
    <property type="match status" value="1"/>
</dbReference>
<dbReference type="CDD" id="cd11010">
    <property type="entry name" value="S1-P1_nuclease"/>
    <property type="match status" value="1"/>
</dbReference>
<reference evidence="8 9" key="1">
    <citation type="submission" date="2014-10" db="EMBL/GenBank/DDBJ databases">
        <authorList>
            <person name="Seo M.-J."/>
            <person name="Seok Y.J."/>
            <person name="Cha I.-T."/>
        </authorList>
    </citation>
    <scope>NUCLEOTIDE SEQUENCE [LARGE SCALE GENOMIC DNA]</scope>
    <source>
        <strain evidence="8 9">NEU</strain>
    </source>
</reference>
<dbReference type="Gene3D" id="1.10.575.10">
    <property type="entry name" value="P1 Nuclease"/>
    <property type="match status" value="1"/>
</dbReference>
<keyword evidence="2" id="KW-0479">Metal-binding</keyword>
<dbReference type="EMBL" id="JRYB01000001">
    <property type="protein sequence ID" value="OIJ41850.1"/>
    <property type="molecule type" value="Genomic_DNA"/>
</dbReference>
<keyword evidence="4" id="KW-0378">Hydrolase</keyword>
<evidence type="ECO:0000313" key="8">
    <source>
        <dbReference type="EMBL" id="OIJ41850.1"/>
    </source>
</evidence>
<feature type="signal peptide" evidence="7">
    <location>
        <begin position="1"/>
        <end position="18"/>
    </location>
</feature>
<evidence type="ECO:0000256" key="4">
    <source>
        <dbReference type="ARBA" id="ARBA00022801"/>
    </source>
</evidence>
<evidence type="ECO:0000256" key="3">
    <source>
        <dbReference type="ARBA" id="ARBA00022759"/>
    </source>
</evidence>
<evidence type="ECO:0000256" key="1">
    <source>
        <dbReference type="ARBA" id="ARBA00022722"/>
    </source>
</evidence>
<evidence type="ECO:0000256" key="2">
    <source>
        <dbReference type="ARBA" id="ARBA00022723"/>
    </source>
</evidence>
<dbReference type="GO" id="GO:0006308">
    <property type="term" value="P:DNA catabolic process"/>
    <property type="evidence" value="ECO:0007669"/>
    <property type="project" value="InterPro"/>
</dbReference>
<evidence type="ECO:0000313" key="9">
    <source>
        <dbReference type="Proteomes" id="UP000180246"/>
    </source>
</evidence>
<comment type="caution">
    <text evidence="8">The sequence shown here is derived from an EMBL/GenBank/DDBJ whole genome shotgun (WGS) entry which is preliminary data.</text>
</comment>
<proteinExistence type="predicted"/>
<dbReference type="GO" id="GO:0004519">
    <property type="term" value="F:endonuclease activity"/>
    <property type="evidence" value="ECO:0007669"/>
    <property type="project" value="UniProtKB-KW"/>
</dbReference>
<evidence type="ECO:0000256" key="5">
    <source>
        <dbReference type="ARBA" id="ARBA00023157"/>
    </source>
</evidence>
<organism evidence="8 9">
    <name type="scientific">Massilia timonae</name>
    <dbReference type="NCBI Taxonomy" id="47229"/>
    <lineage>
        <taxon>Bacteria</taxon>
        <taxon>Pseudomonadati</taxon>
        <taxon>Pseudomonadota</taxon>
        <taxon>Betaproteobacteria</taxon>
        <taxon>Burkholderiales</taxon>
        <taxon>Oxalobacteraceae</taxon>
        <taxon>Telluria group</taxon>
        <taxon>Massilia</taxon>
    </lineage>
</organism>
<keyword evidence="3" id="KW-0255">Endonuclease</keyword>
<dbReference type="PANTHER" id="PTHR33146:SF14">
    <property type="entry name" value="ENDONUCLEASE 1"/>
    <property type="match status" value="1"/>
</dbReference>
<dbReference type="GO" id="GO:0046872">
    <property type="term" value="F:metal ion binding"/>
    <property type="evidence" value="ECO:0007669"/>
    <property type="project" value="UniProtKB-KW"/>
</dbReference>
<evidence type="ECO:0000256" key="7">
    <source>
        <dbReference type="SAM" id="SignalP"/>
    </source>
</evidence>
<name>A0A1S2NAN4_9BURK</name>
<keyword evidence="1" id="KW-0540">Nuclease</keyword>
<accession>A0A1S2NAN4</accession>
<keyword evidence="5" id="KW-1015">Disulfide bond</keyword>
<dbReference type="InterPro" id="IPR008947">
    <property type="entry name" value="PLipase_C/P1_nuclease_dom_sf"/>
</dbReference>
<dbReference type="PANTHER" id="PTHR33146">
    <property type="entry name" value="ENDONUCLEASE 4"/>
    <property type="match status" value="1"/>
</dbReference>
<dbReference type="InterPro" id="IPR003154">
    <property type="entry name" value="S1/P1nuclease"/>
</dbReference>
<dbReference type="GO" id="GO:0003676">
    <property type="term" value="F:nucleic acid binding"/>
    <property type="evidence" value="ECO:0007669"/>
    <property type="project" value="InterPro"/>
</dbReference>
<feature type="chain" id="PRO_5010233406" evidence="7">
    <location>
        <begin position="19"/>
        <end position="353"/>
    </location>
</feature>
<protein>
    <submittedName>
        <fullName evidence="8">S1/P1 Nuclease family protein</fullName>
    </submittedName>
</protein>
<dbReference type="Proteomes" id="UP000180246">
    <property type="component" value="Unassembled WGS sequence"/>
</dbReference>
<keyword evidence="6" id="KW-0325">Glycoprotein</keyword>
<gene>
    <name evidence="8" type="ORF">LO55_430</name>
</gene>
<keyword evidence="7" id="KW-0732">Signal</keyword>
<dbReference type="AlphaFoldDB" id="A0A1S2NAN4"/>